<protein>
    <submittedName>
        <fullName evidence="1">WSSV179</fullName>
    </submittedName>
</protein>
<name>A0A2I6SBT3_9VIRU</name>
<sequence length="43" mass="5054">MIMMKIVLEMGNYRMGKPMVYHWDNKLTRDPRAKTASPTTLNL</sequence>
<organism evidence="1">
    <name type="scientific">White spot syndrome virus</name>
    <dbReference type="NCBI Taxonomy" id="342409"/>
    <lineage>
        <taxon>Viruses</taxon>
        <taxon>Viruses incertae sedis</taxon>
        <taxon>Naldaviricetes</taxon>
        <taxon>Nimaviridae</taxon>
        <taxon>Whispovirus</taxon>
    </lineage>
</organism>
<evidence type="ECO:0000313" key="1">
    <source>
        <dbReference type="EMBL" id="AUO15012.1"/>
    </source>
</evidence>
<dbReference type="EMBL" id="MG702567">
    <property type="protein sequence ID" value="AUO15012.1"/>
    <property type="molecule type" value="Genomic_DNA"/>
</dbReference>
<proteinExistence type="predicted"/>
<reference evidence="1" key="2">
    <citation type="journal article" date="2018" name="Genome Announc.">
        <title>First Report of a Complete Genome Sequence of White spot syndrome virus from India.</title>
        <authorList>
            <person name="Vinaya Kumar K."/>
            <person name="Shekhar M.S."/>
            <person name="Otta S.K."/>
            <person name="Karthic K."/>
            <person name="Ashok Kumar J."/>
            <person name="Gopikrishna G."/>
            <person name="Vijayan K.K."/>
        </authorList>
    </citation>
    <scope>NUCLEOTIDE SEQUENCE</scope>
    <source>
        <strain evidence="1">IN_AP4RU</strain>
    </source>
</reference>
<accession>A0A2I6SBT3</accession>
<dbReference type="Proteomes" id="UP000267352">
    <property type="component" value="Segment"/>
</dbReference>
<reference evidence="1" key="1">
    <citation type="submission" date="2017-12" db="EMBL/GenBank/DDBJ databases">
        <authorList>
            <person name="Katneni V.K."/>
            <person name="Shekhar M.S."/>
            <person name="Otta S.K."/>
            <person name="Karthic K."/>
            <person name="Jangam A.K."/>
            <person name="Gopikrishna G."/>
            <person name="Vijayan K.K."/>
        </authorList>
    </citation>
    <scope>NUCLEOTIDE SEQUENCE [LARGE SCALE GENOMIC DNA]</scope>
    <source>
        <strain evidence="1">IN_AP4RU</strain>
    </source>
</reference>